<dbReference type="Proteomes" id="UP001526201">
    <property type="component" value="Unassembled WGS sequence"/>
</dbReference>
<evidence type="ECO:0000256" key="2">
    <source>
        <dbReference type="SAM" id="MobiDB-lite"/>
    </source>
</evidence>
<protein>
    <submittedName>
        <fullName evidence="5">PPE family protein</fullName>
    </submittedName>
</protein>
<feature type="region of interest" description="Disordered" evidence="2">
    <location>
        <begin position="407"/>
        <end position="431"/>
    </location>
</feature>
<reference evidence="5 6" key="1">
    <citation type="journal article" date="2022" name="BMC Genomics">
        <title>Comparative genome analysis of mycobacteria focusing on tRNA and non-coding RNA.</title>
        <authorList>
            <person name="Behra P.R.K."/>
            <person name="Pettersson B.M.F."/>
            <person name="Ramesh M."/>
            <person name="Das S."/>
            <person name="Dasgupta S."/>
            <person name="Kirsebom L.A."/>
        </authorList>
    </citation>
    <scope>NUCLEOTIDE SEQUENCE [LARGE SCALE GENOMIC DNA]</scope>
    <source>
        <strain evidence="5 6">DSM 44078</strain>
    </source>
</reference>
<name>A0ABT3C6N4_9MYCO</name>
<evidence type="ECO:0000256" key="1">
    <source>
        <dbReference type="ARBA" id="ARBA00010652"/>
    </source>
</evidence>
<keyword evidence="3" id="KW-1133">Transmembrane helix</keyword>
<feature type="domain" description="PPE" evidence="4">
    <location>
        <begin position="6"/>
        <end position="168"/>
    </location>
</feature>
<sequence>MTGELWFASAPEVHSALLSAGPGPGPLLTAAAAWNALSAGYSEAAIELHHMLATVQAGAWEGASAEQYVAAHQPFLGWLQDAATVSASTATQSEQVVAAYLTAVAEMPTLAELALNHTTHAVLLGTNFFGINTIPIAVNESDYLRMWIQAATAMTVYDGVATSAAAATPQLPPVSPILAPRSLDGHPLANAAQVQAFEAETGLNNSASTLWDLIEGIVKILIPAPVFDVIEALQNLSLGEILTLLTTNPAAAFSILTPLFTALAGLVGYLSISVTLFALQIGSALLLLGPAIALPLTIALSDPSRLLPPTDPVPAPAGADTDGSTIARPRMTAISVSLTSAPGSAVTSSATTATPASGVTAPPTPTTGVAGPMFYAVAAADPEPPDPPTLGAGEGTHTRHVVDSALAAAGTARADESRPRKRRRQRRGLAGDKPMHVYEYLDDPAPAGGALAAMTDGSAGAIASSDTGRGADIAGRSKVVGHRAVPARGFVRVDSPIGGEGNPPSRPLIPGAWPPVDDSP</sequence>
<feature type="region of interest" description="Disordered" evidence="2">
    <location>
        <begin position="492"/>
        <end position="520"/>
    </location>
</feature>
<evidence type="ECO:0000313" key="5">
    <source>
        <dbReference type="EMBL" id="MCV7225145.1"/>
    </source>
</evidence>
<keyword evidence="6" id="KW-1185">Reference proteome</keyword>
<dbReference type="PANTHER" id="PTHR46766">
    <property type="entry name" value="GLUTAMINE-RICH PROTEIN 2"/>
    <property type="match status" value="1"/>
</dbReference>
<keyword evidence="3" id="KW-0472">Membrane</keyword>
<keyword evidence="3" id="KW-0812">Transmembrane</keyword>
<dbReference type="InterPro" id="IPR000030">
    <property type="entry name" value="PPE_dom"/>
</dbReference>
<gene>
    <name evidence="5" type="ORF">H7J73_03730</name>
</gene>
<dbReference type="SUPFAM" id="SSF140459">
    <property type="entry name" value="PE/PPE dimer-like"/>
    <property type="match status" value="1"/>
</dbReference>
<feature type="transmembrane region" description="Helical" evidence="3">
    <location>
        <begin position="277"/>
        <end position="300"/>
    </location>
</feature>
<dbReference type="RefSeq" id="WP_264065898.1">
    <property type="nucleotide sequence ID" value="NZ_JACKTY010000012.1"/>
</dbReference>
<evidence type="ECO:0000259" key="4">
    <source>
        <dbReference type="Pfam" id="PF00823"/>
    </source>
</evidence>
<proteinExistence type="inferred from homology"/>
<evidence type="ECO:0000313" key="6">
    <source>
        <dbReference type="Proteomes" id="UP001526201"/>
    </source>
</evidence>
<dbReference type="EMBL" id="JACKTY010000012">
    <property type="protein sequence ID" value="MCV7225145.1"/>
    <property type="molecule type" value="Genomic_DNA"/>
</dbReference>
<comment type="similarity">
    <text evidence="1">Belongs to the mycobacterial PPE family.</text>
</comment>
<dbReference type="PANTHER" id="PTHR46766:SF1">
    <property type="entry name" value="GLUTAMINE-RICH PROTEIN 2"/>
    <property type="match status" value="1"/>
</dbReference>
<organism evidence="5 6">
    <name type="scientific">Mycolicibacterium komossense</name>
    <dbReference type="NCBI Taxonomy" id="1779"/>
    <lineage>
        <taxon>Bacteria</taxon>
        <taxon>Bacillati</taxon>
        <taxon>Actinomycetota</taxon>
        <taxon>Actinomycetes</taxon>
        <taxon>Mycobacteriales</taxon>
        <taxon>Mycobacteriaceae</taxon>
        <taxon>Mycolicibacterium</taxon>
    </lineage>
</organism>
<evidence type="ECO:0000256" key="3">
    <source>
        <dbReference type="SAM" id="Phobius"/>
    </source>
</evidence>
<feature type="transmembrane region" description="Helical" evidence="3">
    <location>
        <begin position="250"/>
        <end position="270"/>
    </location>
</feature>
<comment type="caution">
    <text evidence="5">The sequence shown here is derived from an EMBL/GenBank/DDBJ whole genome shotgun (WGS) entry which is preliminary data.</text>
</comment>
<dbReference type="InterPro" id="IPR038332">
    <property type="entry name" value="PPE_sf"/>
</dbReference>
<dbReference type="Gene3D" id="1.20.1260.20">
    <property type="entry name" value="PPE superfamily"/>
    <property type="match status" value="1"/>
</dbReference>
<dbReference type="Pfam" id="PF00823">
    <property type="entry name" value="PPE"/>
    <property type="match status" value="1"/>
</dbReference>
<feature type="region of interest" description="Disordered" evidence="2">
    <location>
        <begin position="343"/>
        <end position="365"/>
    </location>
</feature>
<accession>A0ABT3C6N4</accession>